<feature type="transmembrane region" description="Helical" evidence="1">
    <location>
        <begin position="12"/>
        <end position="32"/>
    </location>
</feature>
<sequence>MGAMDTVMLSDLFGGISNSIVKIAGISLLFLIRHYFKDINGFVFWLLFILGIMLFLGLVVAFVD</sequence>
<proteinExistence type="predicted"/>
<feature type="transmembrane region" description="Helical" evidence="1">
    <location>
        <begin position="44"/>
        <end position="63"/>
    </location>
</feature>
<name>A0ABR6CXC9_9BACI</name>
<dbReference type="EMBL" id="JACJHX010000022">
    <property type="protein sequence ID" value="MBA9028992.1"/>
    <property type="molecule type" value="Genomic_DNA"/>
</dbReference>
<evidence type="ECO:0000256" key="1">
    <source>
        <dbReference type="SAM" id="Phobius"/>
    </source>
</evidence>
<protein>
    <submittedName>
        <fullName evidence="2">Uncharacterized protein</fullName>
    </submittedName>
</protein>
<comment type="caution">
    <text evidence="2">The sequence shown here is derived from an EMBL/GenBank/DDBJ whole genome shotgun (WGS) entry which is preliminary data.</text>
</comment>
<keyword evidence="1" id="KW-0812">Transmembrane</keyword>
<evidence type="ECO:0000313" key="3">
    <source>
        <dbReference type="Proteomes" id="UP000626697"/>
    </source>
</evidence>
<gene>
    <name evidence="2" type="ORF">HNP81_004314</name>
</gene>
<keyword evidence="1" id="KW-1133">Transmembrane helix</keyword>
<accession>A0ABR6CXC9</accession>
<evidence type="ECO:0000313" key="2">
    <source>
        <dbReference type="EMBL" id="MBA9028992.1"/>
    </source>
</evidence>
<dbReference type="RefSeq" id="WP_182503887.1">
    <property type="nucleotide sequence ID" value="NZ_JACJHX010000022.1"/>
</dbReference>
<dbReference type="Proteomes" id="UP000626697">
    <property type="component" value="Unassembled WGS sequence"/>
</dbReference>
<reference evidence="2 3" key="1">
    <citation type="submission" date="2020-08" db="EMBL/GenBank/DDBJ databases">
        <title>Genomic Encyclopedia of Type Strains, Phase IV (KMG-IV): sequencing the most valuable type-strain genomes for metagenomic binning, comparative biology and taxonomic classification.</title>
        <authorList>
            <person name="Goeker M."/>
        </authorList>
    </citation>
    <scope>NUCLEOTIDE SEQUENCE [LARGE SCALE GENOMIC DNA]</scope>
    <source>
        <strain evidence="2 3">DSM 105481</strain>
    </source>
</reference>
<keyword evidence="1" id="KW-0472">Membrane</keyword>
<keyword evidence="3" id="KW-1185">Reference proteome</keyword>
<organism evidence="2 3">
    <name type="scientific">Peribacillus huizhouensis</name>
    <dbReference type="NCBI Taxonomy" id="1501239"/>
    <lineage>
        <taxon>Bacteria</taxon>
        <taxon>Bacillati</taxon>
        <taxon>Bacillota</taxon>
        <taxon>Bacilli</taxon>
        <taxon>Bacillales</taxon>
        <taxon>Bacillaceae</taxon>
        <taxon>Peribacillus</taxon>
    </lineage>
</organism>